<dbReference type="GO" id="GO:0070478">
    <property type="term" value="P:nuclear-transcribed mRNA catabolic process, 3'-5' exonucleolytic nonsense-mediated decay"/>
    <property type="evidence" value="ECO:0007669"/>
    <property type="project" value="TreeGrafter"/>
</dbReference>
<dbReference type="SUPFAM" id="SSF52540">
    <property type="entry name" value="P-loop containing nucleoside triphosphate hydrolases"/>
    <property type="match status" value="1"/>
</dbReference>
<dbReference type="Pfam" id="PF00270">
    <property type="entry name" value="DEAD"/>
    <property type="match status" value="1"/>
</dbReference>
<feature type="compositionally biased region" description="Gly residues" evidence="10">
    <location>
        <begin position="559"/>
        <end position="585"/>
    </location>
</feature>
<keyword evidence="8" id="KW-0694">RNA-binding</keyword>
<dbReference type="Pfam" id="PF21409">
    <property type="entry name" value="Ski2_beta-barrel"/>
    <property type="match status" value="1"/>
</dbReference>
<dbReference type="Pfam" id="PF21408">
    <property type="entry name" value="MTR4-like_stalk"/>
    <property type="match status" value="1"/>
</dbReference>
<feature type="domain" description="Helicase C-terminal" evidence="12">
    <location>
        <begin position="606"/>
        <end position="805"/>
    </location>
</feature>
<dbReference type="InterPro" id="IPR012961">
    <property type="entry name" value="Ski2/MTR4_C"/>
</dbReference>
<evidence type="ECO:0000256" key="7">
    <source>
        <dbReference type="ARBA" id="ARBA00022840"/>
    </source>
</evidence>
<dbReference type="GeneID" id="59235270"/>
<dbReference type="InterPro" id="IPR027417">
    <property type="entry name" value="P-loop_NTPase"/>
</dbReference>
<dbReference type="RefSeq" id="XP_037143336.1">
    <property type="nucleotide sequence ID" value="XM_037287441.1"/>
</dbReference>
<dbReference type="Proteomes" id="UP000509704">
    <property type="component" value="Chromosome 2"/>
</dbReference>
<keyword evidence="3" id="KW-0963">Cytoplasm</keyword>
<proteinExistence type="inferred from homology"/>
<accession>A0A7H9AYW9</accession>
<evidence type="ECO:0000256" key="2">
    <source>
        <dbReference type="ARBA" id="ARBA00010140"/>
    </source>
</evidence>
<keyword evidence="6" id="KW-0347">Helicase</keyword>
<dbReference type="OrthoDB" id="64767at2759"/>
<feature type="region of interest" description="Disordered" evidence="10">
    <location>
        <begin position="542"/>
        <end position="598"/>
    </location>
</feature>
<dbReference type="GO" id="GO:0055087">
    <property type="term" value="C:Ski complex"/>
    <property type="evidence" value="ECO:0007669"/>
    <property type="project" value="TreeGrafter"/>
</dbReference>
<evidence type="ECO:0000259" key="12">
    <source>
        <dbReference type="PROSITE" id="PS51194"/>
    </source>
</evidence>
<dbReference type="InterPro" id="IPR011545">
    <property type="entry name" value="DEAD/DEAH_box_helicase_dom"/>
</dbReference>
<dbReference type="SMART" id="SM01142">
    <property type="entry name" value="DSHCT"/>
    <property type="match status" value="1"/>
</dbReference>
<dbReference type="Gene3D" id="3.40.50.300">
    <property type="entry name" value="P-loop containing nucleotide triphosphate hydrolases"/>
    <property type="match status" value="2"/>
</dbReference>
<keyword evidence="9" id="KW-0175">Coiled coil</keyword>
<dbReference type="InterPro" id="IPR050699">
    <property type="entry name" value="RNA-DNA_Helicase"/>
</dbReference>
<evidence type="ECO:0000256" key="9">
    <source>
        <dbReference type="SAM" id="Coils"/>
    </source>
</evidence>
<evidence type="ECO:0000256" key="3">
    <source>
        <dbReference type="ARBA" id="ARBA00022490"/>
    </source>
</evidence>
<feature type="coiled-coil region" evidence="9">
    <location>
        <begin position="986"/>
        <end position="1013"/>
    </location>
</feature>
<evidence type="ECO:0000259" key="11">
    <source>
        <dbReference type="PROSITE" id="PS51192"/>
    </source>
</evidence>
<protein>
    <recommendedName>
        <fullName evidence="15">Antiviral helicase SKI2</fullName>
    </recommendedName>
</protein>
<evidence type="ECO:0000313" key="14">
    <source>
        <dbReference type="Proteomes" id="UP000509704"/>
    </source>
</evidence>
<evidence type="ECO:0000256" key="4">
    <source>
        <dbReference type="ARBA" id="ARBA00022741"/>
    </source>
</evidence>
<sequence>MSSDIDNRHLEELYQSLRDITNDEELELFEDKISKIDLGFSNAESTNETIENRFLKPSNVIPWNLLDVVQQVPEMDFLENHGAEGQIDFPGNYDYKDFLQIPKPINKTAYYLKRKGLDCRIVSYEEKTNLKELETANASNSLSLNRSINTHGNIIKGSTSQLPFTPGGIPMNALNVPEDGISTSGVTAKLLHKDEHGLFDIPKGFVRGIIPQSVKYPANESSIKDIETLNDLDNEVDIEREIQEKKEKIDDEMEFNTAEAILKEANENSESTEIDDLLPMGVDFARNIVNTKKNLEKRNWAHVVDLNHKIENFNELIPNPARTWPFELDTFQKEAVYHLEQGDSVFVAAHTSAGKTVVAEYAIAMSQRNMTKTIYTSPIKALSNQKFRDFRETFKDVGVGLITGDVQINPDANCLIMTTEILRSMLYRGADLIRDVEFVVFDEVHYVNDQDRGVVWEEVIIMLPQHVKFILLSATVPNTFEFANWIGRTKQKNIYVISTPKRPVPLEINIWAKNQLIPVINSNKEFLEANFKKHKEILAGKPAVTSSKDGKKGAKPGATRGGGATQRGGASRGRGGQRGSRGAGAVGSNKSQFYRRGGAGKKTWPDLINYLKAKELLPAVVFVFSKKRCEEYADWLEGINFCNGKERSSIHMFIENSVTRLKKDDRELPQILKIRSLLERGIAVHHGGLLPIVKELIEMLFAKGLIRVLFATETFAMGLNLPTRTVVFSEIQKHDGTGLRNLTPGEFTQMAGRAGRRGLDKTGTVIVMAYSDPLQPASFKEVTLGTPTKLESQFRLTYNMILNLLRIEALKVEEMIKYSFSENSKQTLLPEQEKKIAQLEKDLVSIEKNHADESNRDIDEFLEAAVRYRETTSCMMEEIAKTDAVFHVLKVGRLIGYRNEDDNLQLGFVFRSNMKESSVVVMCFTEPTALESGEPNHLPYIADLKKFTLQNFKKFKIMEYCMVKVPLTSVELVTAYTLRISFTDIMKKDEEALKRFNEEIRILQKISQRLKESIAEKKGSLKVHQQVLERNNIKNKLSSLKATDSPDLANKFLPRYKAFMIRKEIDHTKHLMSDQNLNLLPDYEKRLGVLKEAGFIDQNHNVSLKGRVACEINSGYELVLTELILDNFLGDFEPEEIVALLSVFVYEGNTREDEPPIVTPRLAKGKERICEIYSQMLRVYENHQVPLTREEAEFLDKKRFALMNVVYEWARGLSFKEIMEISVEAEGTVVRVITWLDEICREVKTASVIIGNSNLHLKMSQAQESIKRDIVFAASLYL</sequence>
<dbReference type="KEGG" id="zmk:HG535_0B06530"/>
<feature type="domain" description="Helicase ATP-binding" evidence="11">
    <location>
        <begin position="336"/>
        <end position="494"/>
    </location>
</feature>
<dbReference type="FunFam" id="1.10.3380.30:FF:000001">
    <property type="entry name" value="Ski2 ATP-dependent RNA helicase"/>
    <property type="match status" value="1"/>
</dbReference>
<dbReference type="Gene3D" id="1.10.3380.30">
    <property type="match status" value="1"/>
</dbReference>
<dbReference type="InterPro" id="IPR048727">
    <property type="entry name" value="Ski2_beta-barrel"/>
</dbReference>
<evidence type="ECO:0000256" key="5">
    <source>
        <dbReference type="ARBA" id="ARBA00022801"/>
    </source>
</evidence>
<dbReference type="SMART" id="SM00490">
    <property type="entry name" value="HELICc"/>
    <property type="match status" value="1"/>
</dbReference>
<organism evidence="13 14">
    <name type="scientific">Zygotorulaspora mrakii</name>
    <name type="common">Zygosaccharomyces mrakii</name>
    <dbReference type="NCBI Taxonomy" id="42260"/>
    <lineage>
        <taxon>Eukaryota</taxon>
        <taxon>Fungi</taxon>
        <taxon>Dikarya</taxon>
        <taxon>Ascomycota</taxon>
        <taxon>Saccharomycotina</taxon>
        <taxon>Saccharomycetes</taxon>
        <taxon>Saccharomycetales</taxon>
        <taxon>Saccharomycetaceae</taxon>
        <taxon>Zygotorulaspora</taxon>
    </lineage>
</organism>
<dbReference type="InterPro" id="IPR001650">
    <property type="entry name" value="Helicase_C-like"/>
</dbReference>
<dbReference type="Pfam" id="PF08148">
    <property type="entry name" value="DSHCT"/>
    <property type="match status" value="1"/>
</dbReference>
<dbReference type="PIRSF" id="PIRSF005198">
    <property type="entry name" value="Antiviral_helicase_SKI2"/>
    <property type="match status" value="1"/>
</dbReference>
<evidence type="ECO:0000256" key="6">
    <source>
        <dbReference type="ARBA" id="ARBA00022806"/>
    </source>
</evidence>
<comment type="subcellular location">
    <subcellularLocation>
        <location evidence="1">Cytoplasm</location>
    </subcellularLocation>
</comment>
<dbReference type="Pfam" id="PF17911">
    <property type="entry name" value="Ski2_N"/>
    <property type="match status" value="1"/>
</dbReference>
<dbReference type="PROSITE" id="PS51194">
    <property type="entry name" value="HELICASE_CTER"/>
    <property type="match status" value="1"/>
</dbReference>
<dbReference type="PROSITE" id="PS51192">
    <property type="entry name" value="HELICASE_ATP_BIND_1"/>
    <property type="match status" value="1"/>
</dbReference>
<dbReference type="GO" id="GO:0005524">
    <property type="term" value="F:ATP binding"/>
    <property type="evidence" value="ECO:0007669"/>
    <property type="project" value="UniProtKB-KW"/>
</dbReference>
<evidence type="ECO:0000256" key="10">
    <source>
        <dbReference type="SAM" id="MobiDB-lite"/>
    </source>
</evidence>
<comment type="similarity">
    <text evidence="2">Belongs to the helicase family. SKI2 subfamily.</text>
</comment>
<dbReference type="GO" id="GO:0003724">
    <property type="term" value="F:RNA helicase activity"/>
    <property type="evidence" value="ECO:0007669"/>
    <property type="project" value="InterPro"/>
</dbReference>
<dbReference type="CDD" id="cd18795">
    <property type="entry name" value="SF2_C_Ski2"/>
    <property type="match status" value="1"/>
</dbReference>
<dbReference type="InterPro" id="IPR014001">
    <property type="entry name" value="Helicase_ATP-bd"/>
</dbReference>
<dbReference type="SMART" id="SM00487">
    <property type="entry name" value="DEXDc"/>
    <property type="match status" value="1"/>
</dbReference>
<dbReference type="EMBL" id="CP058605">
    <property type="protein sequence ID" value="QLG71608.1"/>
    <property type="molecule type" value="Genomic_DNA"/>
</dbReference>
<feature type="coiled-coil region" evidence="9">
    <location>
        <begin position="829"/>
        <end position="856"/>
    </location>
</feature>
<dbReference type="Gene3D" id="2.30.30.1160">
    <property type="match status" value="1"/>
</dbReference>
<evidence type="ECO:0000256" key="8">
    <source>
        <dbReference type="ARBA" id="ARBA00022884"/>
    </source>
</evidence>
<evidence type="ECO:0008006" key="15">
    <source>
        <dbReference type="Google" id="ProtNLM"/>
    </source>
</evidence>
<gene>
    <name evidence="13" type="ORF">HG535_0B06530</name>
</gene>
<dbReference type="FunFam" id="3.40.50.300:FF:000987">
    <property type="entry name" value="DEAD/DEAH box RNA helicase"/>
    <property type="match status" value="1"/>
</dbReference>
<dbReference type="PANTHER" id="PTHR12131:SF1">
    <property type="entry name" value="ATP-DEPENDENT RNA HELICASE SUPV3L1, MITOCHONDRIAL-RELATED"/>
    <property type="match status" value="1"/>
</dbReference>
<keyword evidence="5" id="KW-0378">Hydrolase</keyword>
<keyword evidence="4" id="KW-0547">Nucleotide-binding</keyword>
<dbReference type="InterPro" id="IPR016438">
    <property type="entry name" value="SKI2-like"/>
</dbReference>
<evidence type="ECO:0000256" key="1">
    <source>
        <dbReference type="ARBA" id="ARBA00004496"/>
    </source>
</evidence>
<keyword evidence="14" id="KW-1185">Reference proteome</keyword>
<reference evidence="13 14" key="1">
    <citation type="submission" date="2020-07" db="EMBL/GenBank/DDBJ databases">
        <title>The yeast mating-type switching endonuclease HO is a domesticated member of an unorthodox homing genetic element family.</title>
        <authorList>
            <person name="Coughlan A.Y."/>
            <person name="Lombardi L."/>
            <person name="Braun-Galleani S."/>
            <person name="Martos A.R."/>
            <person name="Galeote V."/>
            <person name="Bigey F."/>
            <person name="Dequin S."/>
            <person name="Byrne K.P."/>
            <person name="Wolfe K.H."/>
        </authorList>
    </citation>
    <scope>NUCLEOTIDE SEQUENCE [LARGE SCALE GENOMIC DNA]</scope>
    <source>
        <strain evidence="13 14">NRRL Y-6702</strain>
    </source>
</reference>
<dbReference type="InterPro" id="IPR040801">
    <property type="entry name" value="Ski2_N"/>
</dbReference>
<evidence type="ECO:0000313" key="13">
    <source>
        <dbReference type="EMBL" id="QLG71608.1"/>
    </source>
</evidence>
<keyword evidence="7" id="KW-0067">ATP-binding</keyword>
<dbReference type="InterPro" id="IPR048392">
    <property type="entry name" value="MTR4-like_stalk"/>
</dbReference>
<dbReference type="AlphaFoldDB" id="A0A7H9AYW9"/>
<dbReference type="FunFam" id="3.40.50.300:FF:000354">
    <property type="entry name" value="ATP-dependent RNA helicase SKI2"/>
    <property type="match status" value="1"/>
</dbReference>
<dbReference type="GO" id="GO:0003723">
    <property type="term" value="F:RNA binding"/>
    <property type="evidence" value="ECO:0007669"/>
    <property type="project" value="UniProtKB-KW"/>
</dbReference>
<dbReference type="Pfam" id="PF00271">
    <property type="entry name" value="Helicase_C"/>
    <property type="match status" value="1"/>
</dbReference>
<name>A0A7H9AYW9_ZYGMR</name>
<dbReference type="GO" id="GO:0016787">
    <property type="term" value="F:hydrolase activity"/>
    <property type="evidence" value="ECO:0007669"/>
    <property type="project" value="UniProtKB-KW"/>
</dbReference>
<dbReference type="PANTHER" id="PTHR12131">
    <property type="entry name" value="ATP-DEPENDENT RNA AND DNA HELICASE"/>
    <property type="match status" value="1"/>
</dbReference>